<comment type="caution">
    <text evidence="8">The sequence shown here is derived from an EMBL/GenBank/DDBJ whole genome shotgun (WGS) entry which is preliminary data.</text>
</comment>
<protein>
    <recommendedName>
        <fullName evidence="7">Endolytic murein transglycosylase</fullName>
        <ecNumber evidence="7">4.2.2.29</ecNumber>
    </recommendedName>
    <alternativeName>
        <fullName evidence="7">Peptidoglycan lytic transglycosylase</fullName>
    </alternativeName>
    <alternativeName>
        <fullName evidence="7">Peptidoglycan polymerization terminase</fullName>
    </alternativeName>
</protein>
<proteinExistence type="inferred from homology"/>
<evidence type="ECO:0000256" key="7">
    <source>
        <dbReference type="HAMAP-Rule" id="MF_02065"/>
    </source>
</evidence>
<keyword evidence="1 7" id="KW-1003">Cell membrane</keyword>
<keyword evidence="3 7" id="KW-1133">Transmembrane helix</keyword>
<keyword evidence="4 7" id="KW-0472">Membrane</keyword>
<dbReference type="CDD" id="cd08010">
    <property type="entry name" value="MltG_like"/>
    <property type="match status" value="1"/>
</dbReference>
<dbReference type="Pfam" id="PF02618">
    <property type="entry name" value="YceG"/>
    <property type="match status" value="1"/>
</dbReference>
<gene>
    <name evidence="7 8" type="primary">mltG</name>
    <name evidence="8" type="ORF">PUT78_16025</name>
</gene>
<dbReference type="Gene3D" id="3.30.160.60">
    <property type="entry name" value="Classic Zinc Finger"/>
    <property type="match status" value="1"/>
</dbReference>
<organism evidence="8 9">
    <name type="scientific">Roseinatronobacter alkalisoli</name>
    <dbReference type="NCBI Taxonomy" id="3028235"/>
    <lineage>
        <taxon>Bacteria</taxon>
        <taxon>Pseudomonadati</taxon>
        <taxon>Pseudomonadota</taxon>
        <taxon>Alphaproteobacteria</taxon>
        <taxon>Rhodobacterales</taxon>
        <taxon>Paracoccaceae</taxon>
        <taxon>Roseinatronobacter</taxon>
    </lineage>
</organism>
<keyword evidence="6 7" id="KW-0961">Cell wall biogenesis/degradation</keyword>
<accession>A0ABT5TBW3</accession>
<evidence type="ECO:0000313" key="9">
    <source>
        <dbReference type="Proteomes" id="UP001431784"/>
    </source>
</evidence>
<dbReference type="Gene3D" id="3.30.1490.480">
    <property type="entry name" value="Endolytic murein transglycosylase"/>
    <property type="match status" value="1"/>
</dbReference>
<keyword evidence="9" id="KW-1185">Reference proteome</keyword>
<comment type="similarity">
    <text evidence="7">Belongs to the transglycosylase MltG family.</text>
</comment>
<keyword evidence="7" id="KW-0997">Cell inner membrane</keyword>
<evidence type="ECO:0000256" key="3">
    <source>
        <dbReference type="ARBA" id="ARBA00022989"/>
    </source>
</evidence>
<dbReference type="NCBIfam" id="TIGR00247">
    <property type="entry name" value="endolytic transglycosylase MltG"/>
    <property type="match status" value="1"/>
</dbReference>
<feature type="transmembrane region" description="Helical" evidence="7">
    <location>
        <begin position="6"/>
        <end position="26"/>
    </location>
</feature>
<dbReference type="Proteomes" id="UP001431784">
    <property type="component" value="Unassembled WGS sequence"/>
</dbReference>
<dbReference type="RefSeq" id="WP_274353281.1">
    <property type="nucleotide sequence ID" value="NZ_JAQZSM010000017.1"/>
</dbReference>
<dbReference type="PANTHER" id="PTHR30518">
    <property type="entry name" value="ENDOLYTIC MUREIN TRANSGLYCOSYLASE"/>
    <property type="match status" value="1"/>
</dbReference>
<dbReference type="HAMAP" id="MF_02065">
    <property type="entry name" value="MltG"/>
    <property type="match status" value="1"/>
</dbReference>
<feature type="site" description="Important for catalytic activity" evidence="7">
    <location>
        <position position="258"/>
    </location>
</feature>
<evidence type="ECO:0000256" key="1">
    <source>
        <dbReference type="ARBA" id="ARBA00022475"/>
    </source>
</evidence>
<reference evidence="8" key="1">
    <citation type="submission" date="2023-02" db="EMBL/GenBank/DDBJ databases">
        <title>Description of Roseinatronobacter alkalisoli sp. nov., an alkaliphilic bacerium isolated from soda soil.</title>
        <authorList>
            <person name="Wei W."/>
        </authorList>
    </citation>
    <scope>NUCLEOTIDE SEQUENCE</scope>
    <source>
        <strain evidence="8">HJB301</strain>
    </source>
</reference>
<dbReference type="InterPro" id="IPR003770">
    <property type="entry name" value="MLTG-like"/>
</dbReference>
<comment type="function">
    <text evidence="7">Functions as a peptidoglycan terminase that cleaves nascent peptidoglycan strands endolytically to terminate their elongation.</text>
</comment>
<name>A0ABT5TBW3_9RHOB</name>
<dbReference type="PANTHER" id="PTHR30518:SF2">
    <property type="entry name" value="ENDOLYTIC MUREIN TRANSGLYCOSYLASE"/>
    <property type="match status" value="1"/>
</dbReference>
<dbReference type="EMBL" id="JAQZSM010000017">
    <property type="protein sequence ID" value="MDD7972607.1"/>
    <property type="molecule type" value="Genomic_DNA"/>
</dbReference>
<evidence type="ECO:0000256" key="4">
    <source>
        <dbReference type="ARBA" id="ARBA00023136"/>
    </source>
</evidence>
<keyword evidence="2 7" id="KW-0812">Transmembrane</keyword>
<sequence>MVRHVVANTLTLMIVALVGVAIIISAGKRQFTGPGPLTQAVCFRVDPGASLRVVSRGLAEQGVIKSEQVFRVGAQYSERAGQLRFGSYLIPEAASMDDILDILTRGGASTCGSEIHYRIGVTRIDTLVRELDPATQRFETVVQFAADEEAPEDYASFASQSDMQYRITVAEGATSWQIWEGVRLAEFLEGDPGELPPEGMLAPDSYAVTRGADRETLLAEMQTRQEAILAQLWESRADGLPYDTPQDALIMASIVEKETGVADERRQVASVFVNRLRMPMRLQTDPTVIYGITEGRGVLGRGLRRSELDAVTPYNTYRIDGLPPTPIANPGRAAIAAALDPDETSYLYFVADGTGGHAFSTNLADHNRAVARWREIEAELREQQQPAE</sequence>
<dbReference type="EC" id="4.2.2.29" evidence="7"/>
<evidence type="ECO:0000313" key="8">
    <source>
        <dbReference type="EMBL" id="MDD7972607.1"/>
    </source>
</evidence>
<keyword evidence="5 7" id="KW-0456">Lyase</keyword>
<evidence type="ECO:0000256" key="2">
    <source>
        <dbReference type="ARBA" id="ARBA00022692"/>
    </source>
</evidence>
<evidence type="ECO:0000256" key="6">
    <source>
        <dbReference type="ARBA" id="ARBA00023316"/>
    </source>
</evidence>
<comment type="subcellular location">
    <subcellularLocation>
        <location evidence="7">Cell inner membrane</location>
        <topology evidence="7">Single-pass membrane protein</topology>
    </subcellularLocation>
</comment>
<comment type="catalytic activity">
    <reaction evidence="7">
        <text>a peptidoglycan chain = a peptidoglycan chain with N-acetyl-1,6-anhydromuramyl-[peptide] at the reducing end + a peptidoglycan chain with N-acetylglucosamine at the non-reducing end.</text>
        <dbReference type="EC" id="4.2.2.29"/>
    </reaction>
</comment>
<evidence type="ECO:0000256" key="5">
    <source>
        <dbReference type="ARBA" id="ARBA00023239"/>
    </source>
</evidence>